<feature type="domain" description="Metallo-beta-lactamase" evidence="3">
    <location>
        <begin position="53"/>
        <end position="113"/>
    </location>
</feature>
<accession>A0ABN6Q9Z3</accession>
<sequence>MIAVTQVTQVIPNPGRLTIQTVEIAPQTTAIRCLDWDRERFDIEFGLRNGTTYNSFLIQGEKVALVDTSHRKFEDLYLEVVAGLIDPAKIDYLIISHTEPDHSGLVKDILQLAPSITVVGAK</sequence>
<name>A0ABN6Q9Z3_NOSCO</name>
<keyword evidence="2" id="KW-0249">Electron transport</keyword>
<evidence type="ECO:0000313" key="4">
    <source>
        <dbReference type="EMBL" id="BDI20001.1"/>
    </source>
</evidence>
<dbReference type="EMBL" id="AP025732">
    <property type="protein sequence ID" value="BDI20001.1"/>
    <property type="molecule type" value="Genomic_DNA"/>
</dbReference>
<protein>
    <recommendedName>
        <fullName evidence="3">Metallo-beta-lactamase domain-containing protein</fullName>
    </recommendedName>
</protein>
<organism evidence="4 5">
    <name type="scientific">Nostoc cf. commune SO-36</name>
    <dbReference type="NCBI Taxonomy" id="449208"/>
    <lineage>
        <taxon>Bacteria</taxon>
        <taxon>Bacillati</taxon>
        <taxon>Cyanobacteriota</taxon>
        <taxon>Cyanophyceae</taxon>
        <taxon>Nostocales</taxon>
        <taxon>Nostocaceae</taxon>
        <taxon>Nostoc</taxon>
    </lineage>
</organism>
<dbReference type="Gene3D" id="3.60.15.10">
    <property type="entry name" value="Ribonuclease Z/Hydroxyacylglutathione hydrolase-like"/>
    <property type="match status" value="1"/>
</dbReference>
<keyword evidence="5" id="KW-1185">Reference proteome</keyword>
<dbReference type="InterPro" id="IPR051285">
    <property type="entry name" value="NADH_oxidoreductase_modular"/>
</dbReference>
<dbReference type="SUPFAM" id="SSF56281">
    <property type="entry name" value="Metallo-hydrolase/oxidoreductase"/>
    <property type="match status" value="1"/>
</dbReference>
<proteinExistence type="predicted"/>
<dbReference type="Pfam" id="PF00753">
    <property type="entry name" value="Lactamase_B"/>
    <property type="match status" value="1"/>
</dbReference>
<keyword evidence="1" id="KW-0813">Transport</keyword>
<gene>
    <name evidence="4" type="ORF">ANSO36C_58030</name>
</gene>
<dbReference type="InterPro" id="IPR001279">
    <property type="entry name" value="Metallo-B-lactamas"/>
</dbReference>
<dbReference type="InterPro" id="IPR036866">
    <property type="entry name" value="RibonucZ/Hydroxyglut_hydro"/>
</dbReference>
<evidence type="ECO:0000313" key="5">
    <source>
        <dbReference type="Proteomes" id="UP001055453"/>
    </source>
</evidence>
<dbReference type="PANTHER" id="PTHR32145">
    <property type="entry name" value="DIFLAVIN FLAVOPROTEIN A 2-RELATED"/>
    <property type="match status" value="1"/>
</dbReference>
<dbReference type="Proteomes" id="UP001055453">
    <property type="component" value="Chromosome"/>
</dbReference>
<evidence type="ECO:0000256" key="1">
    <source>
        <dbReference type="ARBA" id="ARBA00022448"/>
    </source>
</evidence>
<evidence type="ECO:0000256" key="2">
    <source>
        <dbReference type="ARBA" id="ARBA00022982"/>
    </source>
</evidence>
<dbReference type="PANTHER" id="PTHR32145:SF11">
    <property type="entry name" value="DIFLAVIN FLAVOPROTEIN A 2-RELATED"/>
    <property type="match status" value="1"/>
</dbReference>
<reference evidence="4" key="1">
    <citation type="submission" date="2022-04" db="EMBL/GenBank/DDBJ databases">
        <title>Complete genome sequence of a cyanobacterium, Nostoc sp. SO-36, isolated in Antarctica.</title>
        <authorList>
            <person name="Kanesaki Y."/>
            <person name="Effendi D."/>
            <person name="Sakamoto T."/>
            <person name="Ohtani S."/>
            <person name="Awai K."/>
        </authorList>
    </citation>
    <scope>NUCLEOTIDE SEQUENCE</scope>
    <source>
        <strain evidence="4">SO-36</strain>
    </source>
</reference>
<evidence type="ECO:0000259" key="3">
    <source>
        <dbReference type="Pfam" id="PF00753"/>
    </source>
</evidence>